<evidence type="ECO:0000313" key="2">
    <source>
        <dbReference type="EMBL" id="MVZ60998.1"/>
    </source>
</evidence>
<dbReference type="GO" id="GO:0005737">
    <property type="term" value="C:cytoplasm"/>
    <property type="evidence" value="ECO:0007669"/>
    <property type="project" value="TreeGrafter"/>
</dbReference>
<dbReference type="PANTHER" id="PTHR10928:SF2">
    <property type="entry name" value="SUPPRESSOR OF FUSED HOMOLOG"/>
    <property type="match status" value="1"/>
</dbReference>
<dbReference type="OrthoDB" id="9023549at2"/>
<dbReference type="EMBL" id="WSQA01000002">
    <property type="protein sequence ID" value="MVZ60998.1"/>
    <property type="molecule type" value="Genomic_DNA"/>
</dbReference>
<dbReference type="RefSeq" id="WP_160367647.1">
    <property type="nucleotide sequence ID" value="NZ_WSQA01000002.1"/>
</dbReference>
<evidence type="ECO:0000259" key="1">
    <source>
        <dbReference type="Pfam" id="PF05076"/>
    </source>
</evidence>
<keyword evidence="3" id="KW-1185">Reference proteome</keyword>
<gene>
    <name evidence="2" type="ORF">GQF63_03080</name>
</gene>
<dbReference type="InterPro" id="IPR007768">
    <property type="entry name" value="Suppressor_of_fused"/>
</dbReference>
<protein>
    <submittedName>
        <fullName evidence="2">Suppressor of fused domain protein</fullName>
    </submittedName>
</protein>
<accession>A0A6N8KYI9</accession>
<dbReference type="PANTHER" id="PTHR10928">
    <property type="entry name" value="SUPPRESSOR OF FUSED"/>
    <property type="match status" value="1"/>
</dbReference>
<feature type="domain" description="Suppressor of fused-like" evidence="1">
    <location>
        <begin position="50"/>
        <end position="218"/>
    </location>
</feature>
<sequence length="222" mass="25015">MDKTEAYKAKYQEEDAVGWMAIDEALNEVYGQLEPRHYGPANGLHYAAGGQDPIDGISIYDHAGEPPHLHLISYGMSELYYAPEKANEEFSKWGFEFTCRLLPFAEDEGDPFWLVHVFNNLARYVYQSGRWFEENQFIPAKGPVRLNTDTAIVGFVTALDPELGRIQTAHGEVSFIQLYGVTQKELDDLLANASTDYVAAFIAKVKETNPLLITDLTRTDNN</sequence>
<dbReference type="AlphaFoldDB" id="A0A6N8KYI9"/>
<reference evidence="2 3" key="1">
    <citation type="submission" date="2019-12" db="EMBL/GenBank/DDBJ databases">
        <authorList>
            <person name="Dong K."/>
        </authorList>
    </citation>
    <scope>NUCLEOTIDE SEQUENCE [LARGE SCALE GENOMIC DNA]</scope>
    <source>
        <strain evidence="2 3">JCM 31225</strain>
    </source>
</reference>
<evidence type="ECO:0000313" key="3">
    <source>
        <dbReference type="Proteomes" id="UP000435036"/>
    </source>
</evidence>
<proteinExistence type="predicted"/>
<dbReference type="Proteomes" id="UP000435036">
    <property type="component" value="Unassembled WGS sequence"/>
</dbReference>
<dbReference type="InterPro" id="IPR020941">
    <property type="entry name" value="SUFU-like_domain"/>
</dbReference>
<dbReference type="Pfam" id="PF05076">
    <property type="entry name" value="SUFU"/>
    <property type="match status" value="1"/>
</dbReference>
<dbReference type="InterPro" id="IPR037181">
    <property type="entry name" value="SUFU_N"/>
</dbReference>
<comment type="caution">
    <text evidence="2">The sequence shown here is derived from an EMBL/GenBank/DDBJ whole genome shotgun (WGS) entry which is preliminary data.</text>
</comment>
<organism evidence="2 3">
    <name type="scientific">Sphingobacterium humi</name>
    <dbReference type="NCBI Taxonomy" id="1796905"/>
    <lineage>
        <taxon>Bacteria</taxon>
        <taxon>Pseudomonadati</taxon>
        <taxon>Bacteroidota</taxon>
        <taxon>Sphingobacteriia</taxon>
        <taxon>Sphingobacteriales</taxon>
        <taxon>Sphingobacteriaceae</taxon>
        <taxon>Sphingobacterium</taxon>
    </lineage>
</organism>
<name>A0A6N8KYI9_9SPHI</name>
<dbReference type="SUPFAM" id="SSF103359">
    <property type="entry name" value="Suppressor of Fused, N-terminal domain"/>
    <property type="match status" value="1"/>
</dbReference>